<dbReference type="GO" id="GO:0006044">
    <property type="term" value="P:N-acetylglucosamine metabolic process"/>
    <property type="evidence" value="ECO:0007669"/>
    <property type="project" value="TreeGrafter"/>
</dbReference>
<evidence type="ECO:0000313" key="2">
    <source>
        <dbReference type="Proteomes" id="UP000822688"/>
    </source>
</evidence>
<dbReference type="Pfam" id="PF04724">
    <property type="entry name" value="Glyco_transf_17"/>
    <property type="match status" value="1"/>
</dbReference>
<dbReference type="GO" id="GO:0003830">
    <property type="term" value="F:beta-1,4-mannosylglycoprotein 4-beta-N-acetylglucosaminyltransferase activity"/>
    <property type="evidence" value="ECO:0007669"/>
    <property type="project" value="InterPro"/>
</dbReference>
<name>A0A8T0G4V4_CERPU</name>
<comment type="caution">
    <text evidence="1">The sequence shown here is derived from an EMBL/GenBank/DDBJ whole genome shotgun (WGS) entry which is preliminary data.</text>
</comment>
<gene>
    <name evidence="1" type="ORF">KC19_12G060000</name>
</gene>
<protein>
    <submittedName>
        <fullName evidence="1">Uncharacterized protein</fullName>
    </submittedName>
</protein>
<reference evidence="1" key="1">
    <citation type="submission" date="2020-06" db="EMBL/GenBank/DDBJ databases">
        <title>WGS assembly of Ceratodon purpureus strain R40.</title>
        <authorList>
            <person name="Carey S.B."/>
            <person name="Jenkins J."/>
            <person name="Shu S."/>
            <person name="Lovell J.T."/>
            <person name="Sreedasyam A."/>
            <person name="Maumus F."/>
            <person name="Tiley G.P."/>
            <person name="Fernandez-Pozo N."/>
            <person name="Barry K."/>
            <person name="Chen C."/>
            <person name="Wang M."/>
            <person name="Lipzen A."/>
            <person name="Daum C."/>
            <person name="Saski C.A."/>
            <person name="Payton A.C."/>
            <person name="Mcbreen J.C."/>
            <person name="Conrad R.E."/>
            <person name="Kollar L.M."/>
            <person name="Olsson S."/>
            <person name="Huttunen S."/>
            <person name="Landis J.B."/>
            <person name="Wickett N.J."/>
            <person name="Johnson M.G."/>
            <person name="Rensing S.A."/>
            <person name="Grimwood J."/>
            <person name="Schmutz J."/>
            <person name="Mcdaniel S.F."/>
        </authorList>
    </citation>
    <scope>NUCLEOTIDE SEQUENCE</scope>
    <source>
        <strain evidence="1">R40</strain>
    </source>
</reference>
<sequence>MFKDMVGTMRSWRGIKRPRSKTPNRQMKLKVLAFCLFALVAPIVYFNYHTFSYFLRPLWDTPPKPFNIIPHYHAEGIPIAKLCEIHGWTSRETPRRVFDAVIFSNELDLLEIRMRELMPLVTKFLVLESNATFTGQPKPLYFKENKQSRFKFIHSKLMHFFLPSRPYKRNEDPFINEFYQRDAMDNALVLAGMKPGDLLITADVDEIPSAHTIRLLQNCDGYPPIMHLQLRNYLYSFEFLVDNNNWRSSVEIFEKNTTYKHVRKTDYILADAGWHCSFCFRHISDFIFKMQAYSHADRVRYSSFLNPKRIQNIICKGTDLFDMLPEEYTFKDLISKLGAVARSFSGVYLPAHLLENPDKYRYLLPGNCTREPDPVPSTVDRRLV</sequence>
<dbReference type="PANTHER" id="PTHR12224:SF0">
    <property type="entry name" value="BETA-1,4-MANNOSYL-GLYCOPROTEIN 4-BETA-N-ACETYLGLUCOSAMINYLTRANSFERASE"/>
    <property type="match status" value="1"/>
</dbReference>
<dbReference type="PANTHER" id="PTHR12224">
    <property type="entry name" value="BETA-1,4-MANNOSYL-GLYCOPROTEIN BETA-1,4-N-ACETYLGLUCOSAMINYL-TRANSFERASE"/>
    <property type="match status" value="1"/>
</dbReference>
<dbReference type="OrthoDB" id="6474464at2759"/>
<dbReference type="EMBL" id="CM026433">
    <property type="protein sequence ID" value="KAG0554070.1"/>
    <property type="molecule type" value="Genomic_DNA"/>
</dbReference>
<accession>A0A8T0G4V4</accession>
<dbReference type="Proteomes" id="UP000822688">
    <property type="component" value="Chromosome 12"/>
</dbReference>
<dbReference type="GO" id="GO:0016020">
    <property type="term" value="C:membrane"/>
    <property type="evidence" value="ECO:0007669"/>
    <property type="project" value="InterPro"/>
</dbReference>
<organism evidence="1 2">
    <name type="scientific">Ceratodon purpureus</name>
    <name type="common">Fire moss</name>
    <name type="synonym">Dicranum purpureum</name>
    <dbReference type="NCBI Taxonomy" id="3225"/>
    <lineage>
        <taxon>Eukaryota</taxon>
        <taxon>Viridiplantae</taxon>
        <taxon>Streptophyta</taxon>
        <taxon>Embryophyta</taxon>
        <taxon>Bryophyta</taxon>
        <taxon>Bryophytina</taxon>
        <taxon>Bryopsida</taxon>
        <taxon>Dicranidae</taxon>
        <taxon>Pseudoditrichales</taxon>
        <taxon>Ditrichaceae</taxon>
        <taxon>Ceratodon</taxon>
    </lineage>
</organism>
<keyword evidence="2" id="KW-1185">Reference proteome</keyword>
<evidence type="ECO:0000313" key="1">
    <source>
        <dbReference type="EMBL" id="KAG0554070.1"/>
    </source>
</evidence>
<dbReference type="AlphaFoldDB" id="A0A8T0G4V4"/>
<dbReference type="InterPro" id="IPR006813">
    <property type="entry name" value="Glyco_trans_17"/>
</dbReference>
<proteinExistence type="predicted"/>